<keyword evidence="7 12" id="KW-1133">Transmembrane helix</keyword>
<keyword evidence="4 12" id="KW-0808">Transferase</keyword>
<dbReference type="InterPro" id="IPR002076">
    <property type="entry name" value="ELO_fam"/>
</dbReference>
<dbReference type="OrthoDB" id="434092at2759"/>
<evidence type="ECO:0000256" key="8">
    <source>
        <dbReference type="ARBA" id="ARBA00023098"/>
    </source>
</evidence>
<evidence type="ECO:0000256" key="9">
    <source>
        <dbReference type="ARBA" id="ARBA00023136"/>
    </source>
</evidence>
<evidence type="ECO:0000256" key="11">
    <source>
        <dbReference type="ARBA" id="ARBA00047375"/>
    </source>
</evidence>
<feature type="transmembrane region" description="Helical" evidence="12">
    <location>
        <begin position="186"/>
        <end position="206"/>
    </location>
</feature>
<proteinExistence type="inferred from homology"/>
<dbReference type="RefSeq" id="XP_046060354.1">
    <property type="nucleotide sequence ID" value="XM_046205904.1"/>
</dbReference>
<evidence type="ECO:0000256" key="6">
    <source>
        <dbReference type="ARBA" id="ARBA00022832"/>
    </source>
</evidence>
<keyword evidence="10 12" id="KW-0275">Fatty acid biosynthesis</keyword>
<dbReference type="GO" id="GO:0034625">
    <property type="term" value="P:fatty acid elongation, monounsaturated fatty acid"/>
    <property type="evidence" value="ECO:0007669"/>
    <property type="project" value="TreeGrafter"/>
</dbReference>
<keyword evidence="6 12" id="KW-0276">Fatty acid metabolism</keyword>
<sequence length="344" mass="39420">MSLASLPVPSFERPFGVYLFGYFDVFVAQLTGGRFVPSQFHFEAGQTFFSTPIPVFSAIAVYYIVILGGSAVIKANKWKPLVLNGLFQIHNLFLTTLSLTLVVLMTEQLIPMIHTHGLYYAICDHGAWTQQMVVLYYLNYLTKFTEFIDTLFLVVKQKKLTFLHTYHHGATALLCYTQLIGLTSISWVPITLNLFVHVVMYWYYFLAARGIRVWWKEWVTRFQILQFILDLSFIYFATYQKVVHNFYPSLPHCGDCAGTPLATFSGCAIISSYLVLFIAFYIEVYKKSSKKSKVVQRVRGGVAAKVNEYVYLDRKTLQSNYDSNTGSPLAVPRQRNLRSSKKKI</sequence>
<keyword evidence="3 12" id="KW-0444">Lipid biosynthesis</keyword>
<dbReference type="GO" id="GO:0042761">
    <property type="term" value="P:very long-chain fatty acid biosynthetic process"/>
    <property type="evidence" value="ECO:0007669"/>
    <property type="project" value="TreeGrafter"/>
</dbReference>
<feature type="transmembrane region" description="Helical" evidence="12">
    <location>
        <begin position="48"/>
        <end position="73"/>
    </location>
</feature>
<feature type="transmembrane region" description="Helical" evidence="12">
    <location>
        <begin position="218"/>
        <end position="237"/>
    </location>
</feature>
<evidence type="ECO:0000256" key="12">
    <source>
        <dbReference type="RuleBase" id="RU361115"/>
    </source>
</evidence>
<comment type="subcellular location">
    <subcellularLocation>
        <location evidence="1">Membrane</location>
        <topology evidence="1">Multi-pass membrane protein</topology>
    </subcellularLocation>
</comment>
<feature type="transmembrane region" description="Helical" evidence="12">
    <location>
        <begin position="15"/>
        <end position="36"/>
    </location>
</feature>
<keyword evidence="5 12" id="KW-0812">Transmembrane</keyword>
<protein>
    <recommendedName>
        <fullName evidence="12">Elongation of fatty acids protein</fullName>
        <ecNumber evidence="12">2.3.1.-</ecNumber>
    </recommendedName>
</protein>
<organism evidence="13 14">
    <name type="scientific">Ogataea philodendri</name>
    <dbReference type="NCBI Taxonomy" id="1378263"/>
    <lineage>
        <taxon>Eukaryota</taxon>
        <taxon>Fungi</taxon>
        <taxon>Dikarya</taxon>
        <taxon>Ascomycota</taxon>
        <taxon>Saccharomycotina</taxon>
        <taxon>Pichiomycetes</taxon>
        <taxon>Pichiales</taxon>
        <taxon>Pichiaceae</taxon>
        <taxon>Ogataea</taxon>
    </lineage>
</organism>
<evidence type="ECO:0000313" key="13">
    <source>
        <dbReference type="EMBL" id="KAH3664074.1"/>
    </source>
</evidence>
<evidence type="ECO:0000256" key="7">
    <source>
        <dbReference type="ARBA" id="ARBA00022989"/>
    </source>
</evidence>
<reference evidence="13" key="1">
    <citation type="journal article" date="2021" name="Open Biol.">
        <title>Shared evolutionary footprints suggest mitochondrial oxidative damage underlies multiple complex I losses in fungi.</title>
        <authorList>
            <person name="Schikora-Tamarit M.A."/>
            <person name="Marcet-Houben M."/>
            <person name="Nosek J."/>
            <person name="Gabaldon T."/>
        </authorList>
    </citation>
    <scope>NUCLEOTIDE SEQUENCE</scope>
    <source>
        <strain evidence="13">CBS6075</strain>
    </source>
</reference>
<keyword evidence="9 12" id="KW-0472">Membrane</keyword>
<feature type="transmembrane region" description="Helical" evidence="12">
    <location>
        <begin position="257"/>
        <end position="282"/>
    </location>
</feature>
<comment type="catalytic activity">
    <reaction evidence="11">
        <text>a very-long-chain acyl-CoA + malonyl-CoA + H(+) = a very-long-chain 3-oxoacyl-CoA + CO2 + CoA</text>
        <dbReference type="Rhea" id="RHEA:32727"/>
        <dbReference type="ChEBI" id="CHEBI:15378"/>
        <dbReference type="ChEBI" id="CHEBI:16526"/>
        <dbReference type="ChEBI" id="CHEBI:57287"/>
        <dbReference type="ChEBI" id="CHEBI:57384"/>
        <dbReference type="ChEBI" id="CHEBI:90725"/>
        <dbReference type="ChEBI" id="CHEBI:90736"/>
        <dbReference type="EC" id="2.3.1.199"/>
    </reaction>
</comment>
<gene>
    <name evidence="13" type="ORF">OGAPHI_004788</name>
</gene>
<evidence type="ECO:0000313" key="14">
    <source>
        <dbReference type="Proteomes" id="UP000769157"/>
    </source>
</evidence>
<dbReference type="PROSITE" id="PS01188">
    <property type="entry name" value="ELO"/>
    <property type="match status" value="1"/>
</dbReference>
<reference evidence="13" key="2">
    <citation type="submission" date="2021-01" db="EMBL/GenBank/DDBJ databases">
        <authorList>
            <person name="Schikora-Tamarit M.A."/>
        </authorList>
    </citation>
    <scope>NUCLEOTIDE SEQUENCE</scope>
    <source>
        <strain evidence="13">CBS6075</strain>
    </source>
</reference>
<evidence type="ECO:0000256" key="1">
    <source>
        <dbReference type="ARBA" id="ARBA00004141"/>
    </source>
</evidence>
<dbReference type="InterPro" id="IPR030457">
    <property type="entry name" value="ELO_CS"/>
</dbReference>
<comment type="catalytic activity">
    <reaction evidence="12">
        <text>an acyl-CoA + malonyl-CoA + H(+) = a 3-oxoacyl-CoA + CO2 + CoA</text>
        <dbReference type="Rhea" id="RHEA:50252"/>
        <dbReference type="ChEBI" id="CHEBI:15378"/>
        <dbReference type="ChEBI" id="CHEBI:16526"/>
        <dbReference type="ChEBI" id="CHEBI:57287"/>
        <dbReference type="ChEBI" id="CHEBI:57384"/>
        <dbReference type="ChEBI" id="CHEBI:58342"/>
        <dbReference type="ChEBI" id="CHEBI:90726"/>
    </reaction>
    <physiologicalReaction direction="left-to-right" evidence="12">
        <dbReference type="Rhea" id="RHEA:50253"/>
    </physiologicalReaction>
</comment>
<dbReference type="PANTHER" id="PTHR11157:SF134">
    <property type="entry name" value="ELONGATION OF FATTY ACIDS PROTEIN 1-RELATED"/>
    <property type="match status" value="1"/>
</dbReference>
<dbReference type="AlphaFoldDB" id="A0A9P8P2X8"/>
<evidence type="ECO:0000256" key="3">
    <source>
        <dbReference type="ARBA" id="ARBA00022516"/>
    </source>
</evidence>
<accession>A0A9P8P2X8</accession>
<dbReference type="GeneID" id="70236753"/>
<evidence type="ECO:0000256" key="4">
    <source>
        <dbReference type="ARBA" id="ARBA00022679"/>
    </source>
</evidence>
<comment type="caution">
    <text evidence="13">The sequence shown here is derived from an EMBL/GenBank/DDBJ whole genome shotgun (WGS) entry which is preliminary data.</text>
</comment>
<comment type="similarity">
    <text evidence="2 12">Belongs to the ELO family.</text>
</comment>
<dbReference type="GO" id="GO:0009922">
    <property type="term" value="F:fatty acid elongase activity"/>
    <property type="evidence" value="ECO:0007669"/>
    <property type="project" value="UniProtKB-EC"/>
</dbReference>
<dbReference type="GO" id="GO:0005789">
    <property type="term" value="C:endoplasmic reticulum membrane"/>
    <property type="evidence" value="ECO:0007669"/>
    <property type="project" value="TreeGrafter"/>
</dbReference>
<evidence type="ECO:0000256" key="10">
    <source>
        <dbReference type="ARBA" id="ARBA00023160"/>
    </source>
</evidence>
<feature type="transmembrane region" description="Helical" evidence="12">
    <location>
        <begin position="85"/>
        <end position="105"/>
    </location>
</feature>
<dbReference type="GO" id="GO:0034626">
    <property type="term" value="P:fatty acid elongation, polyunsaturated fatty acid"/>
    <property type="evidence" value="ECO:0007669"/>
    <property type="project" value="TreeGrafter"/>
</dbReference>
<dbReference type="Proteomes" id="UP000769157">
    <property type="component" value="Unassembled WGS sequence"/>
</dbReference>
<dbReference type="Pfam" id="PF01151">
    <property type="entry name" value="ELO"/>
    <property type="match status" value="1"/>
</dbReference>
<evidence type="ECO:0000256" key="5">
    <source>
        <dbReference type="ARBA" id="ARBA00022692"/>
    </source>
</evidence>
<keyword evidence="14" id="KW-1185">Reference proteome</keyword>
<dbReference type="EC" id="2.3.1.-" evidence="12"/>
<dbReference type="GO" id="GO:0030148">
    <property type="term" value="P:sphingolipid biosynthetic process"/>
    <property type="evidence" value="ECO:0007669"/>
    <property type="project" value="TreeGrafter"/>
</dbReference>
<keyword evidence="8 12" id="KW-0443">Lipid metabolism</keyword>
<dbReference type="PANTHER" id="PTHR11157">
    <property type="entry name" value="FATTY ACID ACYL TRANSFERASE-RELATED"/>
    <property type="match status" value="1"/>
</dbReference>
<dbReference type="EMBL" id="JAEUBE010000352">
    <property type="protein sequence ID" value="KAH3664074.1"/>
    <property type="molecule type" value="Genomic_DNA"/>
</dbReference>
<name>A0A9P8P2X8_9ASCO</name>
<dbReference type="GO" id="GO:0019367">
    <property type="term" value="P:fatty acid elongation, saturated fatty acid"/>
    <property type="evidence" value="ECO:0007669"/>
    <property type="project" value="TreeGrafter"/>
</dbReference>
<evidence type="ECO:0000256" key="2">
    <source>
        <dbReference type="ARBA" id="ARBA00007263"/>
    </source>
</evidence>